<feature type="transmembrane region" description="Helical" evidence="1">
    <location>
        <begin position="20"/>
        <end position="38"/>
    </location>
</feature>
<keyword evidence="3" id="KW-1185">Reference proteome</keyword>
<comment type="caution">
    <text evidence="2">The sequence shown here is derived from an EMBL/GenBank/DDBJ whole genome shotgun (WGS) entry which is preliminary data.</text>
</comment>
<organism evidence="2 3">
    <name type="scientific">Methylobacterium gregans</name>
    <dbReference type="NCBI Taxonomy" id="374424"/>
    <lineage>
        <taxon>Bacteria</taxon>
        <taxon>Pseudomonadati</taxon>
        <taxon>Pseudomonadota</taxon>
        <taxon>Alphaproteobacteria</taxon>
        <taxon>Hyphomicrobiales</taxon>
        <taxon>Methylobacteriaceae</taxon>
        <taxon>Methylobacterium</taxon>
    </lineage>
</organism>
<evidence type="ECO:0000313" key="3">
    <source>
        <dbReference type="Proteomes" id="UP001055108"/>
    </source>
</evidence>
<evidence type="ECO:0000313" key="2">
    <source>
        <dbReference type="EMBL" id="GJD78442.1"/>
    </source>
</evidence>
<name>A0AA37HP80_9HYPH</name>
<dbReference type="RefSeq" id="WP_238302150.1">
    <property type="nucleotide sequence ID" value="NZ_BPQM01000032.1"/>
</dbReference>
<reference evidence="2" key="2">
    <citation type="submission" date="2021-08" db="EMBL/GenBank/DDBJ databases">
        <authorList>
            <person name="Tani A."/>
            <person name="Ola A."/>
            <person name="Ogura Y."/>
            <person name="Katsura K."/>
            <person name="Hayashi T."/>
        </authorList>
    </citation>
    <scope>NUCLEOTIDE SEQUENCE</scope>
    <source>
        <strain evidence="2">NBRC 103626</strain>
    </source>
</reference>
<keyword evidence="1" id="KW-0472">Membrane</keyword>
<dbReference type="EMBL" id="BPQM01000032">
    <property type="protein sequence ID" value="GJD78442.1"/>
    <property type="molecule type" value="Genomic_DNA"/>
</dbReference>
<gene>
    <name evidence="2" type="ORF">NBEOAGPD_1657</name>
</gene>
<accession>A0AA37HP80</accession>
<keyword evidence="1" id="KW-1133">Transmembrane helix</keyword>
<sequence>MAEDQGWRGMLKALQAEGWRGYAFVAFLIACIGIFFLMPRQSARDALLAITPGQMPACDSPPTRHMLAQAVSGSPAARTQGLVLQKVGGLRDAFPGVAEYGGRRTCLGEVYTNAGHVAVTAILTWTTPERDEVHLNVLWSY</sequence>
<evidence type="ECO:0000256" key="1">
    <source>
        <dbReference type="SAM" id="Phobius"/>
    </source>
</evidence>
<dbReference type="AlphaFoldDB" id="A0AA37HP80"/>
<protein>
    <submittedName>
        <fullName evidence="2">Uncharacterized protein</fullName>
    </submittedName>
</protein>
<proteinExistence type="predicted"/>
<reference evidence="2" key="1">
    <citation type="journal article" date="2016" name="Front. Microbiol.">
        <title>Genome Sequence of the Piezophilic, Mesophilic Sulfate-Reducing Bacterium Desulfovibrio indicus J2T.</title>
        <authorList>
            <person name="Cao J."/>
            <person name="Maignien L."/>
            <person name="Shao Z."/>
            <person name="Alain K."/>
            <person name="Jebbar M."/>
        </authorList>
    </citation>
    <scope>NUCLEOTIDE SEQUENCE</scope>
    <source>
        <strain evidence="2">NBRC 103626</strain>
    </source>
</reference>
<keyword evidence="1" id="KW-0812">Transmembrane</keyword>
<dbReference type="Proteomes" id="UP001055108">
    <property type="component" value="Unassembled WGS sequence"/>
</dbReference>